<dbReference type="GeneID" id="24436898"/>
<evidence type="ECO:0000313" key="1">
    <source>
        <dbReference type="EMBL" id="EWS74858.1"/>
    </source>
</evidence>
<evidence type="ECO:0000313" key="2">
    <source>
        <dbReference type="Proteomes" id="UP000009168"/>
    </source>
</evidence>
<dbReference type="KEGG" id="tet:TTHERM_000032858"/>
<dbReference type="RefSeq" id="XP_012652571.1">
    <property type="nucleotide sequence ID" value="XM_012797117.1"/>
</dbReference>
<sequence length="182" mass="21737">MWDVTQQKEIPYKYRIDCLINTTDYSKSIFLQQELTQYTQFIINYQFPDQLMIWTWAQQNTTISWLSIIRINDTSSSESVHMVFQNKIIENLYWQSYGNFSNYTYVLFKNDYNIGVFDLSQGQLFEKLTEQVQIATLIKPCLCNSQIVESLLDCFGNLTLTIMIQFSQLQLAYIRPWKFKLY</sequence>
<organism evidence="1 2">
    <name type="scientific">Tetrahymena thermophila (strain SB210)</name>
    <dbReference type="NCBI Taxonomy" id="312017"/>
    <lineage>
        <taxon>Eukaryota</taxon>
        <taxon>Sar</taxon>
        <taxon>Alveolata</taxon>
        <taxon>Ciliophora</taxon>
        <taxon>Intramacronucleata</taxon>
        <taxon>Oligohymenophorea</taxon>
        <taxon>Hymenostomatida</taxon>
        <taxon>Tetrahymenina</taxon>
        <taxon>Tetrahymenidae</taxon>
        <taxon>Tetrahymena</taxon>
    </lineage>
</organism>
<proteinExistence type="predicted"/>
<gene>
    <name evidence="1" type="ORF">TTHERM_000032858</name>
</gene>
<dbReference type="AlphaFoldDB" id="W7XE79"/>
<dbReference type="InParanoid" id="W7XE79"/>
<name>W7XE79_TETTS</name>
<keyword evidence="2" id="KW-1185">Reference proteome</keyword>
<accession>W7XE79</accession>
<dbReference type="EMBL" id="GG662720">
    <property type="protein sequence ID" value="EWS74858.1"/>
    <property type="molecule type" value="Genomic_DNA"/>
</dbReference>
<reference evidence="2" key="1">
    <citation type="journal article" date="2006" name="PLoS Biol.">
        <title>Macronuclear genome sequence of the ciliate Tetrahymena thermophila, a model eukaryote.</title>
        <authorList>
            <person name="Eisen J.A."/>
            <person name="Coyne R.S."/>
            <person name="Wu M."/>
            <person name="Wu D."/>
            <person name="Thiagarajan M."/>
            <person name="Wortman J.R."/>
            <person name="Badger J.H."/>
            <person name="Ren Q."/>
            <person name="Amedeo P."/>
            <person name="Jones K.M."/>
            <person name="Tallon L.J."/>
            <person name="Delcher A.L."/>
            <person name="Salzberg S.L."/>
            <person name="Silva J.C."/>
            <person name="Haas B.J."/>
            <person name="Majoros W.H."/>
            <person name="Farzad M."/>
            <person name="Carlton J.M."/>
            <person name="Smith R.K. Jr."/>
            <person name="Garg J."/>
            <person name="Pearlman R.E."/>
            <person name="Karrer K.M."/>
            <person name="Sun L."/>
            <person name="Manning G."/>
            <person name="Elde N.C."/>
            <person name="Turkewitz A.P."/>
            <person name="Asai D.J."/>
            <person name="Wilkes D.E."/>
            <person name="Wang Y."/>
            <person name="Cai H."/>
            <person name="Collins K."/>
            <person name="Stewart B.A."/>
            <person name="Lee S.R."/>
            <person name="Wilamowska K."/>
            <person name="Weinberg Z."/>
            <person name="Ruzzo W.L."/>
            <person name="Wloga D."/>
            <person name="Gaertig J."/>
            <person name="Frankel J."/>
            <person name="Tsao C.-C."/>
            <person name="Gorovsky M.A."/>
            <person name="Keeling P.J."/>
            <person name="Waller R.F."/>
            <person name="Patron N.J."/>
            <person name="Cherry J.M."/>
            <person name="Stover N.A."/>
            <person name="Krieger C.J."/>
            <person name="del Toro C."/>
            <person name="Ryder H.F."/>
            <person name="Williamson S.C."/>
            <person name="Barbeau R.A."/>
            <person name="Hamilton E.P."/>
            <person name="Orias E."/>
        </authorList>
    </citation>
    <scope>NUCLEOTIDE SEQUENCE [LARGE SCALE GENOMIC DNA]</scope>
    <source>
        <strain evidence="2">SB210</strain>
    </source>
</reference>
<dbReference type="Proteomes" id="UP000009168">
    <property type="component" value="Unassembled WGS sequence"/>
</dbReference>
<protein>
    <submittedName>
        <fullName evidence="1">Uncharacterized protein</fullName>
    </submittedName>
</protein>